<comment type="caution">
    <text evidence="2">The sequence shown here is derived from an EMBL/GenBank/DDBJ whole genome shotgun (WGS) entry which is preliminary data.</text>
</comment>
<proteinExistence type="predicted"/>
<accession>A0ABR0SAT9</accession>
<evidence type="ECO:0000256" key="1">
    <source>
        <dbReference type="SAM" id="SignalP"/>
    </source>
</evidence>
<sequence length="174" mass="19559">MLFKPFAFFAIALTAFSAVVEASALDDICDGTFHTSMTSLNDAKNFIMRMTPSAGDKVAPRFAKKVSLVAEEIGKIAEKLQDVGYLDPADDQAVFDCYSDYFGNAYRVLRFAHDKGDWVHETKPVIKAALELWKVAELNMSKQMVRLISRMWKPTFEVYGEQFEGGFNATIAKY</sequence>
<organism evidence="2 3">
    <name type="scientific">Cladobotryum mycophilum</name>
    <dbReference type="NCBI Taxonomy" id="491253"/>
    <lineage>
        <taxon>Eukaryota</taxon>
        <taxon>Fungi</taxon>
        <taxon>Dikarya</taxon>
        <taxon>Ascomycota</taxon>
        <taxon>Pezizomycotina</taxon>
        <taxon>Sordariomycetes</taxon>
        <taxon>Hypocreomycetidae</taxon>
        <taxon>Hypocreales</taxon>
        <taxon>Hypocreaceae</taxon>
        <taxon>Cladobotryum</taxon>
    </lineage>
</organism>
<keyword evidence="3" id="KW-1185">Reference proteome</keyword>
<feature type="signal peptide" evidence="1">
    <location>
        <begin position="1"/>
        <end position="22"/>
    </location>
</feature>
<name>A0ABR0SAT9_9HYPO</name>
<protein>
    <submittedName>
        <fullName evidence="2">Uncharacterized protein</fullName>
    </submittedName>
</protein>
<keyword evidence="1" id="KW-0732">Signal</keyword>
<dbReference type="Proteomes" id="UP001338125">
    <property type="component" value="Unassembled WGS sequence"/>
</dbReference>
<reference evidence="2 3" key="1">
    <citation type="submission" date="2024-01" db="EMBL/GenBank/DDBJ databases">
        <title>Complete genome of Cladobotryum mycophilum ATHUM6906.</title>
        <authorList>
            <person name="Christinaki A.C."/>
            <person name="Myridakis A.I."/>
            <person name="Kouvelis V.N."/>
        </authorList>
    </citation>
    <scope>NUCLEOTIDE SEQUENCE [LARGE SCALE GENOMIC DNA]</scope>
    <source>
        <strain evidence="2 3">ATHUM6906</strain>
    </source>
</reference>
<feature type="chain" id="PRO_5045751982" evidence="1">
    <location>
        <begin position="23"/>
        <end position="174"/>
    </location>
</feature>
<gene>
    <name evidence="2" type="ORF">PT974_10764</name>
</gene>
<evidence type="ECO:0000313" key="3">
    <source>
        <dbReference type="Proteomes" id="UP001338125"/>
    </source>
</evidence>
<dbReference type="EMBL" id="JAVFKD010000015">
    <property type="protein sequence ID" value="KAK5989258.1"/>
    <property type="molecule type" value="Genomic_DNA"/>
</dbReference>
<evidence type="ECO:0000313" key="2">
    <source>
        <dbReference type="EMBL" id="KAK5989258.1"/>
    </source>
</evidence>